<dbReference type="SUPFAM" id="SSF53098">
    <property type="entry name" value="Ribonuclease H-like"/>
    <property type="match status" value="1"/>
</dbReference>
<feature type="compositionally biased region" description="Low complexity" evidence="2">
    <location>
        <begin position="836"/>
        <end position="848"/>
    </location>
</feature>
<dbReference type="AlphaFoldDB" id="A0A699GRW2"/>
<dbReference type="Pfam" id="PF00665">
    <property type="entry name" value="rve"/>
    <property type="match status" value="1"/>
</dbReference>
<dbReference type="GO" id="GO:0003676">
    <property type="term" value="F:nucleic acid binding"/>
    <property type="evidence" value="ECO:0007669"/>
    <property type="project" value="InterPro"/>
</dbReference>
<organism evidence="4">
    <name type="scientific">Tanacetum cinerariifolium</name>
    <name type="common">Dalmatian daisy</name>
    <name type="synonym">Chrysanthemum cinerariifolium</name>
    <dbReference type="NCBI Taxonomy" id="118510"/>
    <lineage>
        <taxon>Eukaryota</taxon>
        <taxon>Viridiplantae</taxon>
        <taxon>Streptophyta</taxon>
        <taxon>Embryophyta</taxon>
        <taxon>Tracheophyta</taxon>
        <taxon>Spermatophyta</taxon>
        <taxon>Magnoliopsida</taxon>
        <taxon>eudicotyledons</taxon>
        <taxon>Gunneridae</taxon>
        <taxon>Pentapetalae</taxon>
        <taxon>asterids</taxon>
        <taxon>campanulids</taxon>
        <taxon>Asterales</taxon>
        <taxon>Asteraceae</taxon>
        <taxon>Asteroideae</taxon>
        <taxon>Anthemideae</taxon>
        <taxon>Anthemidinae</taxon>
        <taxon>Tanacetum</taxon>
    </lineage>
</organism>
<name>A0A699GRW2_TANCI</name>
<keyword evidence="1" id="KW-0175">Coiled coil</keyword>
<evidence type="ECO:0000256" key="2">
    <source>
        <dbReference type="SAM" id="MobiDB-lite"/>
    </source>
</evidence>
<feature type="region of interest" description="Disordered" evidence="2">
    <location>
        <begin position="836"/>
        <end position="870"/>
    </location>
</feature>
<dbReference type="Pfam" id="PF13976">
    <property type="entry name" value="gag_pre-integrs"/>
    <property type="match status" value="1"/>
</dbReference>
<proteinExistence type="predicted"/>
<dbReference type="GO" id="GO:0015074">
    <property type="term" value="P:DNA integration"/>
    <property type="evidence" value="ECO:0007669"/>
    <property type="project" value="InterPro"/>
</dbReference>
<dbReference type="InterPro" id="IPR001584">
    <property type="entry name" value="Integrase_cat-core"/>
</dbReference>
<dbReference type="EMBL" id="BKCJ010047078">
    <property type="protein sequence ID" value="GEW15287.1"/>
    <property type="molecule type" value="Genomic_DNA"/>
</dbReference>
<dbReference type="InterPro" id="IPR025724">
    <property type="entry name" value="GAG-pre-integrase_dom"/>
</dbReference>
<dbReference type="Gene3D" id="3.30.420.10">
    <property type="entry name" value="Ribonuclease H-like superfamily/Ribonuclease H"/>
    <property type="match status" value="1"/>
</dbReference>
<comment type="caution">
    <text evidence="4">The sequence shown here is derived from an EMBL/GenBank/DDBJ whole genome shotgun (WGS) entry which is preliminary data.</text>
</comment>
<reference evidence="4" key="1">
    <citation type="journal article" date="2019" name="Sci. Rep.">
        <title>Draft genome of Tanacetum cinerariifolium, the natural source of mosquito coil.</title>
        <authorList>
            <person name="Yamashiro T."/>
            <person name="Shiraishi A."/>
            <person name="Satake H."/>
            <person name="Nakayama K."/>
        </authorList>
    </citation>
    <scope>NUCLEOTIDE SEQUENCE</scope>
</reference>
<accession>A0A699GRW2</accession>
<dbReference type="InterPro" id="IPR036397">
    <property type="entry name" value="RNaseH_sf"/>
</dbReference>
<dbReference type="InterPro" id="IPR012337">
    <property type="entry name" value="RNaseH-like_sf"/>
</dbReference>
<protein>
    <submittedName>
        <fullName evidence="4">Putative ribonuclease H-like domain-containing protein</fullName>
    </submittedName>
</protein>
<evidence type="ECO:0000256" key="1">
    <source>
        <dbReference type="SAM" id="Coils"/>
    </source>
</evidence>
<sequence>MDAIRVCLIIVAELVFMGKEDKNCIHKHILSLVKDFDSWNDYLWVNTCEEFFYKRTVNIVAIHQADHLKKKKQNSDYYPTYNLYGFAWAFKDSNPNLELYATPVENQTGWCIASIQFINGLVDEDFNVPQDDGVGVVSGKCVDLQHNSVSAVSVLKEVVLVKFDDARISKLERILNDNFMFRNDISPNGNHNAVNQGLSGSANHLMSTCFRPDIDNAEVVGHVIGIQKANGKNDRSNAIVTSRYPTTNNQLRNSSNPRQQAAINDRRTVTTNNAAYQADYLDAYDFDCDELNTAKVALMANLSRYGSDVFAENSMNSSEPNPSCTPTKVEVSKELPKTYKQLYDSIKPTRVRSKEKCDALINQVNQKSMEISDLNANLQENGLIIAALKDELRKLKRKALVDNVVTTHIIYPKMLKIDMKPIAPKLLNNRTAHSDYLKHTQEQAAILRNVVEQGKSQNPLNNSLDSALGNACLLTRITTTAEVPLRKPIALETNTPKPVVTLVYSRKPKKSKTNNPINKPKIIESIFANNKEPSKSRGSIVFNVRSSSIDECKSSKLFSAKIMGCDDYQIGNVTISRVYYVKGLRHNLFFVGQLCDSNLKVAFRQHTCFIHNLEGVDLLTRSRGNNLYILSLGDMMASSPISLLSKSSKTKSWLWHQRLSHINFGAINHLARHGHVRGFPKLKFEKDHLCSTCAMGKSKKKPHKPKFEDTNQEKLYLLHMNLCGPMRVASVNENKYIIVTVDDYSRFTWVKCLRSKDEAPYFIIKLLKMIQVRLKAPVRRIRTDNATEFVNQTLREYYEKDLLFQPPFDELLNPSSSVDHPAHEVIALIAEVVAPEPTESTSSSSSTTVNQDAPSASNSQTSPETQSPVISNDVEEENHDLDVAHMNNDPFFGILIPENDSEASSSSDVIPTIVHTAAPNS</sequence>
<feature type="region of interest" description="Disordered" evidence="2">
    <location>
        <begin position="897"/>
        <end position="921"/>
    </location>
</feature>
<evidence type="ECO:0000313" key="4">
    <source>
        <dbReference type="EMBL" id="GEW15287.1"/>
    </source>
</evidence>
<dbReference type="PANTHER" id="PTHR42648:SF18">
    <property type="entry name" value="RETROTRANSPOSON, UNCLASSIFIED-LIKE PROTEIN"/>
    <property type="match status" value="1"/>
</dbReference>
<evidence type="ECO:0000259" key="3">
    <source>
        <dbReference type="PROSITE" id="PS50994"/>
    </source>
</evidence>
<gene>
    <name evidence="4" type="ORF">Tci_187263</name>
</gene>
<dbReference type="PANTHER" id="PTHR42648">
    <property type="entry name" value="TRANSPOSASE, PUTATIVE-RELATED"/>
    <property type="match status" value="1"/>
</dbReference>
<feature type="coiled-coil region" evidence="1">
    <location>
        <begin position="357"/>
        <end position="398"/>
    </location>
</feature>
<dbReference type="PROSITE" id="PS50994">
    <property type="entry name" value="INTEGRASE"/>
    <property type="match status" value="1"/>
</dbReference>
<feature type="domain" description="Integrase catalytic" evidence="3">
    <location>
        <begin position="701"/>
        <end position="797"/>
    </location>
</feature>
<feature type="compositionally biased region" description="Polar residues" evidence="2">
    <location>
        <begin position="849"/>
        <end position="870"/>
    </location>
</feature>
<dbReference type="InterPro" id="IPR039537">
    <property type="entry name" value="Retrotran_Ty1/copia-like"/>
</dbReference>